<reference evidence="1 2" key="1">
    <citation type="journal article" date="2018" name="Front. Microbiol.">
        <title>Genome-Wide Analysis of Corynespora cassiicola Leaf Fall Disease Putative Effectors.</title>
        <authorList>
            <person name="Lopez D."/>
            <person name="Ribeiro S."/>
            <person name="Label P."/>
            <person name="Fumanal B."/>
            <person name="Venisse J.S."/>
            <person name="Kohler A."/>
            <person name="de Oliveira R.R."/>
            <person name="Labutti K."/>
            <person name="Lipzen A."/>
            <person name="Lail K."/>
            <person name="Bauer D."/>
            <person name="Ohm R.A."/>
            <person name="Barry K.W."/>
            <person name="Spatafora J."/>
            <person name="Grigoriev I.V."/>
            <person name="Martin F.M."/>
            <person name="Pujade-Renaud V."/>
        </authorList>
    </citation>
    <scope>NUCLEOTIDE SEQUENCE [LARGE SCALE GENOMIC DNA]</scope>
    <source>
        <strain evidence="1 2">Philippines</strain>
    </source>
</reference>
<proteinExistence type="predicted"/>
<organism evidence="1 2">
    <name type="scientific">Corynespora cassiicola Philippines</name>
    <dbReference type="NCBI Taxonomy" id="1448308"/>
    <lineage>
        <taxon>Eukaryota</taxon>
        <taxon>Fungi</taxon>
        <taxon>Dikarya</taxon>
        <taxon>Ascomycota</taxon>
        <taxon>Pezizomycotina</taxon>
        <taxon>Dothideomycetes</taxon>
        <taxon>Pleosporomycetidae</taxon>
        <taxon>Pleosporales</taxon>
        <taxon>Corynesporascaceae</taxon>
        <taxon>Corynespora</taxon>
    </lineage>
</organism>
<sequence>MLTRTFNTRAWVGLAGMFGSCLGMALIEEPSHHPKTLPVRLLPVLKKPQSLIRDFPLGSALRFRLGMREITRVKQGQPRTWEHRSGIVR</sequence>
<dbReference type="EMBL" id="KZ678139">
    <property type="protein sequence ID" value="PSN63805.1"/>
    <property type="molecule type" value="Genomic_DNA"/>
</dbReference>
<protein>
    <submittedName>
        <fullName evidence="1">Uncharacterized protein</fullName>
    </submittedName>
</protein>
<dbReference type="PROSITE" id="PS51257">
    <property type="entry name" value="PROKAR_LIPOPROTEIN"/>
    <property type="match status" value="1"/>
</dbReference>
<name>A0A2T2NED7_CORCC</name>
<dbReference type="Proteomes" id="UP000240883">
    <property type="component" value="Unassembled WGS sequence"/>
</dbReference>
<keyword evidence="2" id="KW-1185">Reference proteome</keyword>
<dbReference type="AlphaFoldDB" id="A0A2T2NED7"/>
<accession>A0A2T2NED7</accession>
<evidence type="ECO:0000313" key="1">
    <source>
        <dbReference type="EMBL" id="PSN63805.1"/>
    </source>
</evidence>
<gene>
    <name evidence="1" type="ORF">BS50DRAFT_89044</name>
</gene>
<evidence type="ECO:0000313" key="2">
    <source>
        <dbReference type="Proteomes" id="UP000240883"/>
    </source>
</evidence>